<feature type="region of interest" description="Disordered" evidence="1">
    <location>
        <begin position="187"/>
        <end position="213"/>
    </location>
</feature>
<name>A0ABP3U2M9_9FLAO</name>
<reference evidence="4" key="1">
    <citation type="journal article" date="2019" name="Int. J. Syst. Evol. Microbiol.">
        <title>The Global Catalogue of Microorganisms (GCM) 10K type strain sequencing project: providing services to taxonomists for standard genome sequencing and annotation.</title>
        <authorList>
            <consortium name="The Broad Institute Genomics Platform"/>
            <consortium name="The Broad Institute Genome Sequencing Center for Infectious Disease"/>
            <person name="Wu L."/>
            <person name="Ma J."/>
        </authorList>
    </citation>
    <scope>NUCLEOTIDE SEQUENCE [LARGE SCALE GENOMIC DNA]</scope>
    <source>
        <strain evidence="4">JCM 15974</strain>
    </source>
</reference>
<evidence type="ECO:0000313" key="4">
    <source>
        <dbReference type="Proteomes" id="UP001501758"/>
    </source>
</evidence>
<evidence type="ECO:0000256" key="1">
    <source>
        <dbReference type="SAM" id="MobiDB-lite"/>
    </source>
</evidence>
<protein>
    <recommendedName>
        <fullName evidence="5">Lipoprotein</fullName>
    </recommendedName>
</protein>
<dbReference type="PROSITE" id="PS51257">
    <property type="entry name" value="PROKAR_LIPOPROTEIN"/>
    <property type="match status" value="1"/>
</dbReference>
<accession>A0ABP3U2M9</accession>
<evidence type="ECO:0008006" key="5">
    <source>
        <dbReference type="Google" id="ProtNLM"/>
    </source>
</evidence>
<sequence>MKNIFKILLLLLLLVGAISCQPEEDQLLEENLILEEQLELESSEKNNADFRIVCSIEGIPPGYVVEEYLTLGNCPNYNLFLGRYNAAFVSRDGTPKISRAGAGCDDNYCIWIVGSNFEDNAYVDVRTTTGSNIIGTYRGSDRVQYVNAQGQDVITLRLRSQLERNEFASRGLRIWVVNPEARKWADGRTVRRPGGSGNGDDGGPGDDCNPICP</sequence>
<proteinExistence type="predicted"/>
<feature type="chain" id="PRO_5046023392" description="Lipoprotein" evidence="2">
    <location>
        <begin position="23"/>
        <end position="213"/>
    </location>
</feature>
<evidence type="ECO:0000256" key="2">
    <source>
        <dbReference type="SAM" id="SignalP"/>
    </source>
</evidence>
<dbReference type="RefSeq" id="WP_343912486.1">
    <property type="nucleotide sequence ID" value="NZ_BAAAGE010000002.1"/>
</dbReference>
<keyword evidence="2" id="KW-0732">Signal</keyword>
<keyword evidence="4" id="KW-1185">Reference proteome</keyword>
<organism evidence="3 4">
    <name type="scientific">Aquimarina litoralis</name>
    <dbReference type="NCBI Taxonomy" id="584605"/>
    <lineage>
        <taxon>Bacteria</taxon>
        <taxon>Pseudomonadati</taxon>
        <taxon>Bacteroidota</taxon>
        <taxon>Flavobacteriia</taxon>
        <taxon>Flavobacteriales</taxon>
        <taxon>Flavobacteriaceae</taxon>
        <taxon>Aquimarina</taxon>
    </lineage>
</organism>
<comment type="caution">
    <text evidence="3">The sequence shown here is derived from an EMBL/GenBank/DDBJ whole genome shotgun (WGS) entry which is preliminary data.</text>
</comment>
<feature type="signal peptide" evidence="2">
    <location>
        <begin position="1"/>
        <end position="22"/>
    </location>
</feature>
<dbReference type="Proteomes" id="UP001501758">
    <property type="component" value="Unassembled WGS sequence"/>
</dbReference>
<gene>
    <name evidence="3" type="ORF">GCM10009430_23350</name>
</gene>
<dbReference type="EMBL" id="BAAAGE010000002">
    <property type="protein sequence ID" value="GAA0721712.1"/>
    <property type="molecule type" value="Genomic_DNA"/>
</dbReference>
<evidence type="ECO:0000313" key="3">
    <source>
        <dbReference type="EMBL" id="GAA0721712.1"/>
    </source>
</evidence>